<proteinExistence type="predicted"/>
<keyword evidence="2" id="KW-1185">Reference proteome</keyword>
<sequence length="11" mass="1283">ALEIIFMFVLS</sequence>
<organism evidence="1 2">
    <name type="scientific">Allacma fusca</name>
    <dbReference type="NCBI Taxonomy" id="39272"/>
    <lineage>
        <taxon>Eukaryota</taxon>
        <taxon>Metazoa</taxon>
        <taxon>Ecdysozoa</taxon>
        <taxon>Arthropoda</taxon>
        <taxon>Hexapoda</taxon>
        <taxon>Collembola</taxon>
        <taxon>Symphypleona</taxon>
        <taxon>Sminthuridae</taxon>
        <taxon>Allacma</taxon>
    </lineage>
</organism>
<protein>
    <submittedName>
        <fullName evidence="1">Uncharacterized protein</fullName>
    </submittedName>
</protein>
<dbReference type="EMBL" id="CAJVCH010335049">
    <property type="protein sequence ID" value="CAG7815081.1"/>
    <property type="molecule type" value="Genomic_DNA"/>
</dbReference>
<accession>A0A8J2P491</accession>
<feature type="non-terminal residue" evidence="1">
    <location>
        <position position="11"/>
    </location>
</feature>
<evidence type="ECO:0000313" key="1">
    <source>
        <dbReference type="EMBL" id="CAG7815081.1"/>
    </source>
</evidence>
<evidence type="ECO:0000313" key="2">
    <source>
        <dbReference type="Proteomes" id="UP000708208"/>
    </source>
</evidence>
<dbReference type="Proteomes" id="UP000708208">
    <property type="component" value="Unassembled WGS sequence"/>
</dbReference>
<name>A0A8J2P491_9HEXA</name>
<reference evidence="1" key="1">
    <citation type="submission" date="2021-06" db="EMBL/GenBank/DDBJ databases">
        <authorList>
            <person name="Hodson N. C."/>
            <person name="Mongue J. A."/>
            <person name="Jaron S. K."/>
        </authorList>
    </citation>
    <scope>NUCLEOTIDE SEQUENCE</scope>
</reference>
<gene>
    <name evidence="1" type="ORF">AFUS01_LOCUS25783</name>
</gene>
<comment type="caution">
    <text evidence="1">The sequence shown here is derived from an EMBL/GenBank/DDBJ whole genome shotgun (WGS) entry which is preliminary data.</text>
</comment>